<feature type="chain" id="PRO_5023118577" evidence="1">
    <location>
        <begin position="21"/>
        <end position="422"/>
    </location>
</feature>
<name>A0A5C7FF21_9BACT</name>
<dbReference type="AlphaFoldDB" id="A0A5C7FF21"/>
<proteinExistence type="predicted"/>
<protein>
    <submittedName>
        <fullName evidence="3">T9SS type A sorting domain-containing protein</fullName>
    </submittedName>
</protein>
<dbReference type="Gene3D" id="2.60.120.380">
    <property type="match status" value="1"/>
</dbReference>
<dbReference type="InterPro" id="IPR026444">
    <property type="entry name" value="Secre_tail"/>
</dbReference>
<dbReference type="RefSeq" id="WP_147932796.1">
    <property type="nucleotide sequence ID" value="NZ_VOXD01000053.1"/>
</dbReference>
<keyword evidence="1" id="KW-0732">Signal</keyword>
<dbReference type="Proteomes" id="UP000321907">
    <property type="component" value="Unassembled WGS sequence"/>
</dbReference>
<dbReference type="EMBL" id="VOXD01000053">
    <property type="protein sequence ID" value="TXF84388.1"/>
    <property type="molecule type" value="Genomic_DNA"/>
</dbReference>
<evidence type="ECO:0000313" key="4">
    <source>
        <dbReference type="Proteomes" id="UP000321907"/>
    </source>
</evidence>
<sequence length="422" mass="45583">MKSISTYLFLLLVLPYAVSAQFMQAEQGPGYATSVYFELATGNSTQVDHTAWDIAFNVGSRSLGILVNEGVSSSQAEPQRAVELYASSATDFTTADTSQITGRLYNGESSWDDGAFNAPAAPSDPFDLGWGTYDPTTHIVSGSRVFFLATRDGVYHKLFVEALAGSVYTFIHGPLDGSTTDTVMVDKAQFAGKTLAYFSFEDGLVDLEPENWDLLFTRYVTPLADGEGGILDYNVTGVLHNEGVSVAKLSGVDPATVAAPTDEEAYSDTLTTIGYEWKSFDLGTFQWAIPEDLVYFVQTPDSLYRLQFIDFEGSSTGVSTFGVNAENATATTSLPSGVNNSRLFPNPAPQETTLEIEVANAAEDLSLEVIDPTGRTLYASRVRALNVGLNQINIPLNNLPAGNYFVRVQGSIGVLTHHLIKQ</sequence>
<organism evidence="3 4">
    <name type="scientific">Neolewinella aurantiaca</name>
    <dbReference type="NCBI Taxonomy" id="2602767"/>
    <lineage>
        <taxon>Bacteria</taxon>
        <taxon>Pseudomonadati</taxon>
        <taxon>Bacteroidota</taxon>
        <taxon>Saprospiria</taxon>
        <taxon>Saprospirales</taxon>
        <taxon>Lewinellaceae</taxon>
        <taxon>Neolewinella</taxon>
    </lineage>
</organism>
<keyword evidence="4" id="KW-1185">Reference proteome</keyword>
<feature type="domain" description="Secretion system C-terminal sorting" evidence="2">
    <location>
        <begin position="343"/>
        <end position="414"/>
    </location>
</feature>
<dbReference type="OrthoDB" id="629570at2"/>
<gene>
    <name evidence="3" type="ORF">FUA23_21250</name>
</gene>
<feature type="signal peptide" evidence="1">
    <location>
        <begin position="1"/>
        <end position="20"/>
    </location>
</feature>
<accession>A0A5C7FF21</accession>
<reference evidence="3 4" key="1">
    <citation type="submission" date="2019-08" db="EMBL/GenBank/DDBJ databases">
        <title>Lewinella sp. strain SSH13 Genome sequencing and assembly.</title>
        <authorList>
            <person name="Kim I."/>
        </authorList>
    </citation>
    <scope>NUCLEOTIDE SEQUENCE [LARGE SCALE GENOMIC DNA]</scope>
    <source>
        <strain evidence="3 4">SSH13</strain>
    </source>
</reference>
<evidence type="ECO:0000256" key="1">
    <source>
        <dbReference type="SAM" id="SignalP"/>
    </source>
</evidence>
<comment type="caution">
    <text evidence="3">The sequence shown here is derived from an EMBL/GenBank/DDBJ whole genome shotgun (WGS) entry which is preliminary data.</text>
</comment>
<dbReference type="Pfam" id="PF18962">
    <property type="entry name" value="Por_Secre_tail"/>
    <property type="match status" value="1"/>
</dbReference>
<evidence type="ECO:0000313" key="3">
    <source>
        <dbReference type="EMBL" id="TXF84388.1"/>
    </source>
</evidence>
<dbReference type="InterPro" id="IPR025921">
    <property type="entry name" value="HmuY"/>
</dbReference>
<dbReference type="NCBIfam" id="TIGR04183">
    <property type="entry name" value="Por_Secre_tail"/>
    <property type="match status" value="1"/>
</dbReference>
<dbReference type="Pfam" id="PF14064">
    <property type="entry name" value="HmuY"/>
    <property type="match status" value="1"/>
</dbReference>
<evidence type="ECO:0000259" key="2">
    <source>
        <dbReference type="Pfam" id="PF18962"/>
    </source>
</evidence>